<dbReference type="RefSeq" id="WP_356713218.1">
    <property type="nucleotide sequence ID" value="NZ_JBEXIP010000072.1"/>
</dbReference>
<dbReference type="EMBL" id="JBEXIP010000072">
    <property type="protein sequence ID" value="MET8438807.1"/>
    <property type="molecule type" value="Genomic_DNA"/>
</dbReference>
<keyword evidence="1" id="KW-1133">Transmembrane helix</keyword>
<dbReference type="Pfam" id="PF13808">
    <property type="entry name" value="DDE_Tnp_1_assoc"/>
    <property type="match status" value="1"/>
</dbReference>
<feature type="transmembrane region" description="Helical" evidence="1">
    <location>
        <begin position="59"/>
        <end position="81"/>
    </location>
</feature>
<reference evidence="3 4" key="1">
    <citation type="submission" date="2024-06" db="EMBL/GenBank/DDBJ databases">
        <title>The Natural Products Discovery Center: Release of the First 8490 Sequenced Strains for Exploring Actinobacteria Biosynthetic Diversity.</title>
        <authorList>
            <person name="Kalkreuter E."/>
            <person name="Kautsar S.A."/>
            <person name="Yang D."/>
            <person name="Bader C.D."/>
            <person name="Teijaro C.N."/>
            <person name="Fluegel L."/>
            <person name="Davis C.M."/>
            <person name="Simpson J.R."/>
            <person name="Lauterbach L."/>
            <person name="Steele A.D."/>
            <person name="Gui C."/>
            <person name="Meng S."/>
            <person name="Li G."/>
            <person name="Viehrig K."/>
            <person name="Ye F."/>
            <person name="Su P."/>
            <person name="Kiefer A.F."/>
            <person name="Nichols A."/>
            <person name="Cepeda A.J."/>
            <person name="Yan W."/>
            <person name="Fan B."/>
            <person name="Jiang Y."/>
            <person name="Adhikari A."/>
            <person name="Zheng C.-J."/>
            <person name="Schuster L."/>
            <person name="Cowan T.M."/>
            <person name="Smanski M.J."/>
            <person name="Chevrette M.G."/>
            <person name="De Carvalho L.P.S."/>
            <person name="Shen B."/>
        </authorList>
    </citation>
    <scope>NUCLEOTIDE SEQUENCE [LARGE SCALE GENOMIC DNA]</scope>
    <source>
        <strain evidence="3 4">NPDC005137</strain>
    </source>
</reference>
<keyword evidence="1" id="KW-0812">Transmembrane</keyword>
<evidence type="ECO:0000256" key="1">
    <source>
        <dbReference type="SAM" id="Phobius"/>
    </source>
</evidence>
<evidence type="ECO:0000313" key="3">
    <source>
        <dbReference type="EMBL" id="MET8438807.1"/>
    </source>
</evidence>
<name>A0ABV2ULT5_9ACTN</name>
<feature type="domain" description="H repeat-associated protein N-terminal" evidence="2">
    <location>
        <begin position="41"/>
        <end position="135"/>
    </location>
</feature>
<protein>
    <submittedName>
        <fullName evidence="3">ISAs1 family transposase</fullName>
    </submittedName>
</protein>
<sequence>MSSLITEKAVPAPASSLTPASVVQFGSAETITEAGIPSLLRQLQQVPDPRIRRGRRHPLTYVLALAACVVLAGARSLTAIAEWAADLPLDRLARTGARVLDPEPGLACRPPSEATFRRVLQRRDSGALDTVISSYLRERAHHQPEKKELVQVAVDGGTLRGAVRPDGSQVHLISALWMDGVVLAQREVPSKTNEITAFKPLLTPLDLENHVITFDALLTQTDLARFLVEDKNAHNIAVLKANHPRLHQLVKELPWRDVPLGHRSRDTSRGRNEIRRLKTAAMTRLPFPHSAQALQIVCRTVRNGKTTIDRAYGLTSLDPLHEQAGQLAECIETALVDREQGTPCPRRDVRRGCRPRPYRHRTPRHGWPA</sequence>
<accession>A0ABV2ULT5</accession>
<keyword evidence="1" id="KW-0472">Membrane</keyword>
<keyword evidence="4" id="KW-1185">Reference proteome</keyword>
<evidence type="ECO:0000313" key="4">
    <source>
        <dbReference type="Proteomes" id="UP001550044"/>
    </source>
</evidence>
<dbReference type="Proteomes" id="UP001550044">
    <property type="component" value="Unassembled WGS sequence"/>
</dbReference>
<dbReference type="InterPro" id="IPR047647">
    <property type="entry name" value="ISAs1_transpos"/>
</dbReference>
<dbReference type="NCBIfam" id="NF033564">
    <property type="entry name" value="transpos_ISAs1"/>
    <property type="match status" value="1"/>
</dbReference>
<dbReference type="InterPro" id="IPR032806">
    <property type="entry name" value="YbfD_N"/>
</dbReference>
<organism evidence="3 4">
    <name type="scientific">Streptomyces sp. 900116325</name>
    <dbReference type="NCBI Taxonomy" id="3154295"/>
    <lineage>
        <taxon>Bacteria</taxon>
        <taxon>Bacillati</taxon>
        <taxon>Actinomycetota</taxon>
        <taxon>Actinomycetes</taxon>
        <taxon>Kitasatosporales</taxon>
        <taxon>Streptomycetaceae</taxon>
        <taxon>Streptomyces</taxon>
    </lineage>
</organism>
<evidence type="ECO:0000259" key="2">
    <source>
        <dbReference type="Pfam" id="PF13808"/>
    </source>
</evidence>
<proteinExistence type="predicted"/>
<dbReference type="InterPro" id="IPR051698">
    <property type="entry name" value="Transposase_11-like"/>
</dbReference>
<comment type="caution">
    <text evidence="3">The sequence shown here is derived from an EMBL/GenBank/DDBJ whole genome shotgun (WGS) entry which is preliminary data.</text>
</comment>
<gene>
    <name evidence="3" type="ORF">ABZV61_40265</name>
</gene>
<dbReference type="PANTHER" id="PTHR30298">
    <property type="entry name" value="H REPEAT-ASSOCIATED PREDICTED TRANSPOSASE"/>
    <property type="match status" value="1"/>
</dbReference>
<dbReference type="PANTHER" id="PTHR30298:SF0">
    <property type="entry name" value="PROTEIN YBFL-RELATED"/>
    <property type="match status" value="1"/>
</dbReference>